<protein>
    <submittedName>
        <fullName evidence="2">Uncharacterized protein</fullName>
    </submittedName>
</protein>
<organism evidence="2 3">
    <name type="scientific">Entamoeba nuttalli (strain P19)</name>
    <name type="common">Amoeba</name>
    <dbReference type="NCBI Taxonomy" id="1076696"/>
    <lineage>
        <taxon>Eukaryota</taxon>
        <taxon>Amoebozoa</taxon>
        <taxon>Evosea</taxon>
        <taxon>Archamoebae</taxon>
        <taxon>Mastigamoebida</taxon>
        <taxon>Entamoebidae</taxon>
        <taxon>Entamoeba</taxon>
    </lineage>
</organism>
<evidence type="ECO:0000313" key="3">
    <source>
        <dbReference type="Proteomes" id="UP000006769"/>
    </source>
</evidence>
<feature type="compositionally biased region" description="Basic and acidic residues" evidence="1">
    <location>
        <begin position="60"/>
        <end position="75"/>
    </location>
</feature>
<dbReference type="OrthoDB" id="10312210at2759"/>
<dbReference type="EMBL" id="JH927239">
    <property type="protein sequence ID" value="EKE39812.1"/>
    <property type="molecule type" value="Genomic_DNA"/>
</dbReference>
<dbReference type="GeneID" id="20074026"/>
<dbReference type="AlphaFoldDB" id="K2H0P0"/>
<sequence>MLLKNITKCNDHQLAQIIEFSNRLVSVNNGIITNDHLLTQEEHQIDTVDLEQQMPPMIETHPDIHNESQKDKADQISHPLN</sequence>
<dbReference type="RefSeq" id="XP_008857850.1">
    <property type="nucleotide sequence ID" value="XM_008859628.1"/>
</dbReference>
<dbReference type="VEuPathDB" id="AmoebaDB:ENU1_113550"/>
<accession>K2H0P0</accession>
<evidence type="ECO:0000256" key="1">
    <source>
        <dbReference type="SAM" id="MobiDB-lite"/>
    </source>
</evidence>
<gene>
    <name evidence="2" type="ORF">ENU1_113550</name>
</gene>
<name>K2H0P0_ENTNP</name>
<dbReference type="Proteomes" id="UP000006769">
    <property type="component" value="Unassembled WGS sequence"/>
</dbReference>
<evidence type="ECO:0000313" key="2">
    <source>
        <dbReference type="EMBL" id="EKE39812.1"/>
    </source>
</evidence>
<feature type="region of interest" description="Disordered" evidence="1">
    <location>
        <begin position="59"/>
        <end position="81"/>
    </location>
</feature>
<proteinExistence type="predicted"/>
<reference evidence="2 3" key="1">
    <citation type="submission" date="2011-11" db="EMBL/GenBank/DDBJ databases">
        <authorList>
            <person name="Hannick L."/>
            <person name="Karamycheva S."/>
            <person name="Lorenzi H."/>
            <person name="Caler E."/>
        </authorList>
    </citation>
    <scope>NUCLEOTIDE SEQUENCE [LARGE SCALE GENOMIC DNA]</scope>
    <source>
        <strain evidence="2 3">P19</strain>
    </source>
</reference>